<dbReference type="InterPro" id="IPR035979">
    <property type="entry name" value="RBD_domain_sf"/>
</dbReference>
<organism evidence="7 8">
    <name type="scientific">Aureobasidium melanogenum</name>
    <name type="common">Aureobasidium pullulans var. melanogenum</name>
    <dbReference type="NCBI Taxonomy" id="46634"/>
    <lineage>
        <taxon>Eukaryota</taxon>
        <taxon>Fungi</taxon>
        <taxon>Dikarya</taxon>
        <taxon>Ascomycota</taxon>
        <taxon>Pezizomycotina</taxon>
        <taxon>Dothideomycetes</taxon>
        <taxon>Dothideomycetidae</taxon>
        <taxon>Dothideales</taxon>
        <taxon>Saccotheciaceae</taxon>
        <taxon>Aureobasidium</taxon>
    </lineage>
</organism>
<dbReference type="PANTHER" id="PTHR48036">
    <property type="entry name" value="SPLICING FACTOR (PAD-1), PUTATIVE (AFU_ORTHOLOGUE AFUA_1G15810)-RELATED"/>
    <property type="match status" value="1"/>
</dbReference>
<dbReference type="InterPro" id="IPR029123">
    <property type="entry name" value="RBM39_linker"/>
</dbReference>
<dbReference type="InterPro" id="IPR000504">
    <property type="entry name" value="RRM_dom"/>
</dbReference>
<evidence type="ECO:0000259" key="6">
    <source>
        <dbReference type="PROSITE" id="PS50102"/>
    </source>
</evidence>
<feature type="non-terminal residue" evidence="7">
    <location>
        <position position="1"/>
    </location>
</feature>
<comment type="caution">
    <text evidence="7">The sequence shown here is derived from an EMBL/GenBank/DDBJ whole genome shotgun (WGS) entry which is preliminary data.</text>
</comment>
<feature type="region of interest" description="Disordered" evidence="5">
    <location>
        <begin position="1"/>
        <end position="37"/>
    </location>
</feature>
<feature type="compositionally biased region" description="Basic and acidic residues" evidence="5">
    <location>
        <begin position="1"/>
        <end position="13"/>
    </location>
</feature>
<reference evidence="7" key="1">
    <citation type="journal article" date="2021" name="J Fungi (Basel)">
        <title>Virulence traits and population genomics of the black yeast Aureobasidium melanogenum.</title>
        <authorList>
            <person name="Cernosa A."/>
            <person name="Sun X."/>
            <person name="Gostincar C."/>
            <person name="Fang C."/>
            <person name="Gunde-Cimerman N."/>
            <person name="Song Z."/>
        </authorList>
    </citation>
    <scope>NUCLEOTIDE SEQUENCE</scope>
    <source>
        <strain evidence="7">EXF-9298</strain>
    </source>
</reference>
<evidence type="ECO:0000256" key="2">
    <source>
        <dbReference type="ARBA" id="ARBA00022737"/>
    </source>
</evidence>
<evidence type="ECO:0000256" key="4">
    <source>
        <dbReference type="PROSITE-ProRule" id="PRU00176"/>
    </source>
</evidence>
<dbReference type="Pfam" id="PF00076">
    <property type="entry name" value="RRM_1"/>
    <property type="match status" value="1"/>
</dbReference>
<dbReference type="GO" id="GO:0003723">
    <property type="term" value="F:RNA binding"/>
    <property type="evidence" value="ECO:0007669"/>
    <property type="project" value="UniProtKB-UniRule"/>
</dbReference>
<accession>A0A9P8JRP3</accession>
<keyword evidence="2" id="KW-0677">Repeat</keyword>
<keyword evidence="1" id="KW-0597">Phosphoprotein</keyword>
<dbReference type="Gene3D" id="3.30.70.330">
    <property type="match status" value="1"/>
</dbReference>
<dbReference type="AlphaFoldDB" id="A0A9P8JRP3"/>
<evidence type="ECO:0000313" key="7">
    <source>
        <dbReference type="EMBL" id="KAG9973639.1"/>
    </source>
</evidence>
<sequence>RDSLMRKLARTEDPAPQTQTPSSRPRADARNPVMHTPAPSRCIVVKNAYDEATQTDPHWAKDLEEDFKEECSSKYGKVVHIGVFRDSSDGEIYVKFADIAGGDSALKGLNGRYFDGRTLTATPVVDAVYNMNFPKAASL</sequence>
<dbReference type="Proteomes" id="UP000729357">
    <property type="component" value="Unassembled WGS sequence"/>
</dbReference>
<dbReference type="SMART" id="SM00360">
    <property type="entry name" value="RRM"/>
    <property type="match status" value="1"/>
</dbReference>
<evidence type="ECO:0000256" key="1">
    <source>
        <dbReference type="ARBA" id="ARBA00022553"/>
    </source>
</evidence>
<evidence type="ECO:0000256" key="5">
    <source>
        <dbReference type="SAM" id="MobiDB-lite"/>
    </source>
</evidence>
<dbReference type="CDD" id="cd12285">
    <property type="entry name" value="RRM3_RBM39_like"/>
    <property type="match status" value="1"/>
</dbReference>
<protein>
    <submittedName>
        <fullName evidence="7">Splicing factor, CC1-like protein</fullName>
    </submittedName>
</protein>
<dbReference type="EMBL" id="JAHFXS010002164">
    <property type="protein sequence ID" value="KAG9973639.1"/>
    <property type="molecule type" value="Genomic_DNA"/>
</dbReference>
<evidence type="ECO:0000256" key="3">
    <source>
        <dbReference type="ARBA" id="ARBA00022884"/>
    </source>
</evidence>
<proteinExistence type="predicted"/>
<dbReference type="GO" id="GO:0005634">
    <property type="term" value="C:nucleus"/>
    <property type="evidence" value="ECO:0007669"/>
    <property type="project" value="InterPro"/>
</dbReference>
<evidence type="ECO:0000313" key="8">
    <source>
        <dbReference type="Proteomes" id="UP000729357"/>
    </source>
</evidence>
<keyword evidence="8" id="KW-1185">Reference proteome</keyword>
<feature type="non-terminal residue" evidence="7">
    <location>
        <position position="139"/>
    </location>
</feature>
<name>A0A9P8JRP3_AURME</name>
<dbReference type="PROSITE" id="PS50102">
    <property type="entry name" value="RRM"/>
    <property type="match status" value="1"/>
</dbReference>
<keyword evidence="3 4" id="KW-0694">RNA-binding</keyword>
<reference evidence="7" key="2">
    <citation type="submission" date="2021-08" db="EMBL/GenBank/DDBJ databases">
        <authorList>
            <person name="Gostincar C."/>
            <person name="Sun X."/>
            <person name="Song Z."/>
            <person name="Gunde-Cimerman N."/>
        </authorList>
    </citation>
    <scope>NUCLEOTIDE SEQUENCE</scope>
    <source>
        <strain evidence="7">EXF-9298</strain>
    </source>
</reference>
<dbReference type="InterPro" id="IPR006509">
    <property type="entry name" value="RBM39_SF"/>
</dbReference>
<gene>
    <name evidence="7" type="ORF">KCU98_g12511</name>
</gene>
<dbReference type="InterPro" id="IPR012677">
    <property type="entry name" value="Nucleotide-bd_a/b_plait_sf"/>
</dbReference>
<dbReference type="GO" id="GO:0006397">
    <property type="term" value="P:mRNA processing"/>
    <property type="evidence" value="ECO:0007669"/>
    <property type="project" value="InterPro"/>
</dbReference>
<dbReference type="Pfam" id="PF15519">
    <property type="entry name" value="RBM39linker"/>
    <property type="match status" value="1"/>
</dbReference>
<feature type="domain" description="RRM" evidence="6">
    <location>
        <begin position="41"/>
        <end position="126"/>
    </location>
</feature>
<dbReference type="SUPFAM" id="SSF54928">
    <property type="entry name" value="RNA-binding domain, RBD"/>
    <property type="match status" value="1"/>
</dbReference>